<dbReference type="CDD" id="cd00067">
    <property type="entry name" value="GAL4"/>
    <property type="match status" value="1"/>
</dbReference>
<gene>
    <name evidence="4" type="ORF">K460DRAFT_425545</name>
</gene>
<proteinExistence type="predicted"/>
<keyword evidence="5" id="KW-1185">Reference proteome</keyword>
<evidence type="ECO:0000256" key="1">
    <source>
        <dbReference type="ARBA" id="ARBA00023242"/>
    </source>
</evidence>
<evidence type="ECO:0000259" key="3">
    <source>
        <dbReference type="PROSITE" id="PS50048"/>
    </source>
</evidence>
<accession>A0A9P4LA27</accession>
<evidence type="ECO:0000313" key="5">
    <source>
        <dbReference type="Proteomes" id="UP000800039"/>
    </source>
</evidence>
<dbReference type="SMART" id="SM00066">
    <property type="entry name" value="GAL4"/>
    <property type="match status" value="1"/>
</dbReference>
<dbReference type="SUPFAM" id="SSF57701">
    <property type="entry name" value="Zn2/Cys6 DNA-binding domain"/>
    <property type="match status" value="1"/>
</dbReference>
<feature type="compositionally biased region" description="Polar residues" evidence="2">
    <location>
        <begin position="171"/>
        <end position="183"/>
    </location>
</feature>
<evidence type="ECO:0000313" key="4">
    <source>
        <dbReference type="EMBL" id="KAF1846937.1"/>
    </source>
</evidence>
<dbReference type="AlphaFoldDB" id="A0A9P4LA27"/>
<evidence type="ECO:0000256" key="2">
    <source>
        <dbReference type="SAM" id="MobiDB-lite"/>
    </source>
</evidence>
<dbReference type="GeneID" id="63855483"/>
<sequence length="400" mass="43985">MSSTNRLRASCERCRGQKLRCLPSFDPEPTAPCQRCVKAKVAESCVFRTRSRTQRPTTAKASPDGVLQGKDLNMELTIPGTNLFALCSPFSSSSGAETSDADPSFLSASIQDASHVFSLDECRPQSSQSVSTGIVPDTWEDCSQEAVFQQYPWNESLFMDGIDPPAPRHTLTINPHSTHTPDGSTRTEARETSSSPPSTWAVDMLPGDRGVRLDDILAKERSDPLVDLTNLLAEMSPYEQQLSRLSDEAISDYPIGDALFFSHSFRTILSPSNKSRQGSTISALGTPTVLLVLSCFMTLNRIYSVIFRHLAESLSRGPTTTHKSLNGSAEFRSYRGLRLNQLHQVSLCSQGELVKNAVSMLLESLGSAEDLLDLPPDAQWRREISVCARIFANDKKRCFG</sequence>
<dbReference type="OrthoDB" id="3796779at2759"/>
<dbReference type="GO" id="GO:0008270">
    <property type="term" value="F:zinc ion binding"/>
    <property type="evidence" value="ECO:0007669"/>
    <property type="project" value="InterPro"/>
</dbReference>
<dbReference type="Proteomes" id="UP000800039">
    <property type="component" value="Unassembled WGS sequence"/>
</dbReference>
<name>A0A9P4LA27_9PLEO</name>
<dbReference type="PROSITE" id="PS00463">
    <property type="entry name" value="ZN2_CY6_FUNGAL_1"/>
    <property type="match status" value="1"/>
</dbReference>
<dbReference type="PROSITE" id="PS50048">
    <property type="entry name" value="ZN2_CY6_FUNGAL_2"/>
    <property type="match status" value="1"/>
</dbReference>
<keyword evidence="1" id="KW-0539">Nucleus</keyword>
<feature type="region of interest" description="Disordered" evidence="2">
    <location>
        <begin position="166"/>
        <end position="202"/>
    </location>
</feature>
<dbReference type="Gene3D" id="4.10.240.10">
    <property type="entry name" value="Zn(2)-C6 fungal-type DNA-binding domain"/>
    <property type="match status" value="1"/>
</dbReference>
<dbReference type="GO" id="GO:0000981">
    <property type="term" value="F:DNA-binding transcription factor activity, RNA polymerase II-specific"/>
    <property type="evidence" value="ECO:0007669"/>
    <property type="project" value="InterPro"/>
</dbReference>
<feature type="domain" description="Zn(2)-C6 fungal-type" evidence="3">
    <location>
        <begin position="10"/>
        <end position="47"/>
    </location>
</feature>
<dbReference type="InterPro" id="IPR001138">
    <property type="entry name" value="Zn2Cys6_DnaBD"/>
</dbReference>
<dbReference type="InterPro" id="IPR036864">
    <property type="entry name" value="Zn2-C6_fun-type_DNA-bd_sf"/>
</dbReference>
<comment type="caution">
    <text evidence="4">The sequence shown here is derived from an EMBL/GenBank/DDBJ whole genome shotgun (WGS) entry which is preliminary data.</text>
</comment>
<protein>
    <recommendedName>
        <fullName evidence="3">Zn(2)-C6 fungal-type domain-containing protein</fullName>
    </recommendedName>
</protein>
<organism evidence="4 5">
    <name type="scientific">Cucurbitaria berberidis CBS 394.84</name>
    <dbReference type="NCBI Taxonomy" id="1168544"/>
    <lineage>
        <taxon>Eukaryota</taxon>
        <taxon>Fungi</taxon>
        <taxon>Dikarya</taxon>
        <taxon>Ascomycota</taxon>
        <taxon>Pezizomycotina</taxon>
        <taxon>Dothideomycetes</taxon>
        <taxon>Pleosporomycetidae</taxon>
        <taxon>Pleosporales</taxon>
        <taxon>Pleosporineae</taxon>
        <taxon>Cucurbitariaceae</taxon>
        <taxon>Cucurbitaria</taxon>
    </lineage>
</organism>
<reference evidence="4" key="1">
    <citation type="submission" date="2020-01" db="EMBL/GenBank/DDBJ databases">
        <authorList>
            <consortium name="DOE Joint Genome Institute"/>
            <person name="Haridas S."/>
            <person name="Albert R."/>
            <person name="Binder M."/>
            <person name="Bloem J."/>
            <person name="Labutti K."/>
            <person name="Salamov A."/>
            <person name="Andreopoulos B."/>
            <person name="Baker S.E."/>
            <person name="Barry K."/>
            <person name="Bills G."/>
            <person name="Bluhm B.H."/>
            <person name="Cannon C."/>
            <person name="Castanera R."/>
            <person name="Culley D.E."/>
            <person name="Daum C."/>
            <person name="Ezra D."/>
            <person name="Gonzalez J.B."/>
            <person name="Henrissat B."/>
            <person name="Kuo A."/>
            <person name="Liang C."/>
            <person name="Lipzen A."/>
            <person name="Lutzoni F."/>
            <person name="Magnuson J."/>
            <person name="Mondo S."/>
            <person name="Nolan M."/>
            <person name="Ohm R."/>
            <person name="Pangilinan J."/>
            <person name="Park H.-J."/>
            <person name="Ramirez L."/>
            <person name="Alfaro M."/>
            <person name="Sun H."/>
            <person name="Tritt A."/>
            <person name="Yoshinaga Y."/>
            <person name="Zwiers L.-H."/>
            <person name="Turgeon B.G."/>
            <person name="Goodwin S.B."/>
            <person name="Spatafora J.W."/>
            <person name="Crous P.W."/>
            <person name="Grigoriev I.V."/>
        </authorList>
    </citation>
    <scope>NUCLEOTIDE SEQUENCE</scope>
    <source>
        <strain evidence="4">CBS 394.84</strain>
    </source>
</reference>
<dbReference type="EMBL" id="ML976615">
    <property type="protein sequence ID" value="KAF1846937.1"/>
    <property type="molecule type" value="Genomic_DNA"/>
</dbReference>
<dbReference type="RefSeq" id="XP_040789500.1">
    <property type="nucleotide sequence ID" value="XM_040938233.1"/>
</dbReference>